<dbReference type="PROSITE" id="PS52019">
    <property type="entry name" value="PKS_MFAS_DH"/>
    <property type="match status" value="1"/>
</dbReference>
<dbReference type="Pfam" id="PF00550">
    <property type="entry name" value="PP-binding"/>
    <property type="match status" value="2"/>
</dbReference>
<protein>
    <recommendedName>
        <fullName evidence="11">Polyketide synthase</fullName>
    </recommendedName>
</protein>
<dbReference type="PROSITE" id="PS52004">
    <property type="entry name" value="KS3_2"/>
    <property type="match status" value="1"/>
</dbReference>
<evidence type="ECO:0000313" key="9">
    <source>
        <dbReference type="EMBL" id="CAL1711883.1"/>
    </source>
</evidence>
<feature type="region of interest" description="N-terminal hotdog fold" evidence="5">
    <location>
        <begin position="965"/>
        <end position="1102"/>
    </location>
</feature>
<evidence type="ECO:0000313" key="10">
    <source>
        <dbReference type="Proteomes" id="UP001497453"/>
    </source>
</evidence>
<dbReference type="SMART" id="SM00823">
    <property type="entry name" value="PKS_PP"/>
    <property type="match status" value="2"/>
</dbReference>
<dbReference type="PROSITE" id="PS00606">
    <property type="entry name" value="KS3_1"/>
    <property type="match status" value="1"/>
</dbReference>
<accession>A0ABP1DXV7</accession>
<dbReference type="InterPro" id="IPR016036">
    <property type="entry name" value="Malonyl_transacylase_ACP-bd"/>
</dbReference>
<dbReference type="InterPro" id="IPR036736">
    <property type="entry name" value="ACP-like_sf"/>
</dbReference>
<dbReference type="InterPro" id="IPR001227">
    <property type="entry name" value="Ac_transferase_dom_sf"/>
</dbReference>
<dbReference type="Gene3D" id="3.40.50.1820">
    <property type="entry name" value="alpha/beta hydrolase"/>
    <property type="match status" value="1"/>
</dbReference>
<dbReference type="Gene3D" id="3.30.70.3290">
    <property type="match status" value="1"/>
</dbReference>
<feature type="domain" description="PKS/mFAS DH" evidence="8">
    <location>
        <begin position="965"/>
        <end position="1278"/>
    </location>
</feature>
<keyword evidence="3" id="KW-0808">Transferase</keyword>
<evidence type="ECO:0000259" key="7">
    <source>
        <dbReference type="PROSITE" id="PS52004"/>
    </source>
</evidence>
<keyword evidence="10" id="KW-1185">Reference proteome</keyword>
<sequence length="1779" mass="193990">MYIYKQLGCLRILAFEYYPLRKTASSPSRFPANLISTDYYTMMLAGQRSIDRGSVSTPRPQDPIAIVGMAIQFPGAQNAAELWNILEKGLNMVSEIPKARFNVLDYVDTPKAAKRFMKSRYGNFLDDPFAFDNAFFCVSPREARSMDPQQRLLLQSSYHALEDAGYVPNAAPCFNPATFGVFVGAATSDYVQNLKNDIDVYYTTGNLPAFLSGKLSYAFGFSGPSIVVDTACSSSVVAIQQASRALSAGDCNAAIAGGVSVITNPDMYMGLDRAHFLSPTGQCKPWDASADGYCRSEGCGMFVLKRLSDAVKENDRILGVIRAVEVNQSANAESITHPHVPTQINLFNKIFARAGVTALEVSVVEAHGTGTKAGDPTELESIRAVLANARASDDPLHVTSIKANIGHAEAASGAASLAKLILMFQNDVIPATISLKRLNPQIVPLHLDGTRIDTESCLWPKGQKKRLALLNNFGAAGSNAALLLEEPPELLTTPATLGNSVVLGLSCNSEEALVTLRTAYIRLLNDEVLDAPSLINIAYTSTARRQLYQYRVSVSGRSRRELVDKLENANFVDVEKPGKTIFVFSGQGSQYLGMGGDLYRTVAQFRRIVDECHAKLLSWNLPGVLHIILRDGMLVHLENIHNCSLQTAVFVLEYALACLWMSWGVNPDAVVGHSLGEYAALVVAQVLDLDDALRLVATRAQLIHENCAANKTGMLAVHMDCKSMISTLTHEPKYDGLSIACFNSPLDCVVAGKLVALHGLEGDLKRLGVFCKLLDIPYAYHTEAMSPMYNCLVNYASKIKFAPPAIPIYSNVHGTVIFTGDSSAFNAEYFSRQSVEPVLFENCVSEMSAIDGFKSNLRWIEIGSHPTTLPMLRSSSQSQSHVFLPSLRRNVGGNHTLVASLSELYCTSSIIDWRAVFADLAPGASLTQLPAYPFSTRNQYFVPFQEDTSCANPPPAIRPATHRDYSLLGTCLRMSSTLDETCAVFETPIGLLAAFIEGHKIGGRGLCPASLYTELASAAVHTVFTKLGDWQEGSTIALLNTSFSSALVYSEDIPTHIRTTVTLPANPSKLPGTFVISSSSTLSPSNEHVHCNGTFVKHISTSREKKLQEQEPVVKRRADSVLNDLNSETLRTRTVYDIIFPRIVSYASIYQSIRSITIHSNGIDSYAEMQIPDDSMSGEYFLYPVFVDTLVHMAGFVVNLSTGQHQAFICDCIDKVDILLDKIDLTVRHGLYCTIESVSETSASASVYATALGGVSKGRVVARVKSVRFRKLNLLSFTRTLSSHNAPALEQDRLRDWMNQQASRSPFVPSLTDMTLVDDSPRPSPASSQSLMATLRKTVAVTLEIPVSAVQDETPLNLLGFDSLTSIEVLQALRSVLDIDLPENSLHACGCLRDIFETITSNILPQTLPMFLQSASTPSDVSSSGLGDFTNMISTSNVTHKTKTILASVLGVPIGAFSDNEKLERLGLDSLTMIEAHHELQREFNTRLPVELLRESNTLHELQKNICFALTMRRSSTPTPSLPLIWDWNEANPVRLQYGDRNVPPLFLIHDGSGLTTSYARLGSLGCNVYGVHNPRFSTGNPWEGGILEMASSYAVMITDLGCESCFVGGWSIGGVIAYEVACRLIKAGKHVIGLILIDSPSPETTEVLPDVLIDTVSRRRALEPRPSEQLCIQLKLSTQALVQYDHRSSPVNDASAPRAVMLRCSEGVDVPHAASSSSISWLTDRRIPSSVVAPWETTLGFAVPIVDVGGDHFSAFDEEHIPRMSAALKEAMELLSNT</sequence>
<dbReference type="Pfam" id="PF21089">
    <property type="entry name" value="PKS_DH_N"/>
    <property type="match status" value="1"/>
</dbReference>
<dbReference type="InterPro" id="IPR001031">
    <property type="entry name" value="Thioesterase"/>
</dbReference>
<feature type="domain" description="Carrier" evidence="6">
    <location>
        <begin position="1433"/>
        <end position="1510"/>
    </location>
</feature>
<dbReference type="SMART" id="SM00825">
    <property type="entry name" value="PKS_KS"/>
    <property type="match status" value="1"/>
</dbReference>
<dbReference type="InterPro" id="IPR042104">
    <property type="entry name" value="PKS_dehydratase_sf"/>
</dbReference>
<evidence type="ECO:0008006" key="11">
    <source>
        <dbReference type="Google" id="ProtNLM"/>
    </source>
</evidence>
<evidence type="ECO:0000259" key="6">
    <source>
        <dbReference type="PROSITE" id="PS50075"/>
    </source>
</evidence>
<dbReference type="SUPFAM" id="SSF55048">
    <property type="entry name" value="Probable ACP-binding domain of malonyl-CoA ACP transacylase"/>
    <property type="match status" value="1"/>
</dbReference>
<dbReference type="EMBL" id="OZ037949">
    <property type="protein sequence ID" value="CAL1711883.1"/>
    <property type="molecule type" value="Genomic_DNA"/>
</dbReference>
<dbReference type="Gene3D" id="3.40.366.10">
    <property type="entry name" value="Malonyl-Coenzyme A Acyl Carrier Protein, domain 2"/>
    <property type="match status" value="1"/>
</dbReference>
<dbReference type="InterPro" id="IPR029058">
    <property type="entry name" value="AB_hydrolase_fold"/>
</dbReference>
<dbReference type="InterPro" id="IPR020806">
    <property type="entry name" value="PKS_PP-bd"/>
</dbReference>
<dbReference type="InterPro" id="IPR014030">
    <property type="entry name" value="Ketoacyl_synth_N"/>
</dbReference>
<name>A0ABP1DXV7_9APHY</name>
<dbReference type="PROSITE" id="PS00012">
    <property type="entry name" value="PHOSPHOPANTETHEINE"/>
    <property type="match status" value="1"/>
</dbReference>
<dbReference type="NCBIfam" id="TIGR04532">
    <property type="entry name" value="PT_fungal_PKS"/>
    <property type="match status" value="1"/>
</dbReference>
<evidence type="ECO:0000259" key="8">
    <source>
        <dbReference type="PROSITE" id="PS52019"/>
    </source>
</evidence>
<dbReference type="Pfam" id="PF22621">
    <property type="entry name" value="CurL-like_PKS_C"/>
    <property type="match status" value="1"/>
</dbReference>
<evidence type="ECO:0000256" key="5">
    <source>
        <dbReference type="PROSITE-ProRule" id="PRU01363"/>
    </source>
</evidence>
<dbReference type="InterPro" id="IPR016039">
    <property type="entry name" value="Thiolase-like"/>
</dbReference>
<evidence type="ECO:0000256" key="4">
    <source>
        <dbReference type="ARBA" id="ARBA00023026"/>
    </source>
</evidence>
<dbReference type="InterPro" id="IPR049900">
    <property type="entry name" value="PKS_mFAS_DH"/>
</dbReference>
<feature type="domain" description="Ketosynthase family 3 (KS3)" evidence="7">
    <location>
        <begin position="61"/>
        <end position="486"/>
    </location>
</feature>
<dbReference type="PANTHER" id="PTHR43775:SF37">
    <property type="entry name" value="SI:DKEY-61P9.11"/>
    <property type="match status" value="1"/>
</dbReference>
<dbReference type="Pfam" id="PF00698">
    <property type="entry name" value="Acyl_transf_1"/>
    <property type="match status" value="1"/>
</dbReference>
<feature type="active site" description="Proton donor; for dehydratase activity" evidence="5">
    <location>
        <position position="1188"/>
    </location>
</feature>
<feature type="active site" description="Proton acceptor; for dehydratase activity" evidence="5">
    <location>
        <position position="999"/>
    </location>
</feature>
<feature type="region of interest" description="C-terminal hotdog fold" evidence="5">
    <location>
        <begin position="1126"/>
        <end position="1278"/>
    </location>
</feature>
<gene>
    <name evidence="9" type="ORF">GFSPODELE1_LOCUS8547</name>
</gene>
<dbReference type="Pfam" id="PF02801">
    <property type="entry name" value="Ketoacyl-synt_C"/>
    <property type="match status" value="1"/>
</dbReference>
<dbReference type="Proteomes" id="UP001497453">
    <property type="component" value="Chromosome 6"/>
</dbReference>
<evidence type="ECO:0000256" key="2">
    <source>
        <dbReference type="ARBA" id="ARBA00022553"/>
    </source>
</evidence>
<proteinExistence type="predicted"/>
<dbReference type="Gene3D" id="1.10.1200.10">
    <property type="entry name" value="ACP-like"/>
    <property type="match status" value="2"/>
</dbReference>
<dbReference type="SUPFAM" id="SSF47336">
    <property type="entry name" value="ACP-like"/>
    <property type="match status" value="2"/>
</dbReference>
<evidence type="ECO:0000256" key="3">
    <source>
        <dbReference type="ARBA" id="ARBA00022679"/>
    </source>
</evidence>
<dbReference type="InterPro" id="IPR049552">
    <property type="entry name" value="PKS_DH_N"/>
</dbReference>
<dbReference type="InterPro" id="IPR018201">
    <property type="entry name" value="Ketoacyl_synth_AS"/>
</dbReference>
<dbReference type="SMART" id="SM00827">
    <property type="entry name" value="PKS_AT"/>
    <property type="match status" value="1"/>
</dbReference>
<dbReference type="CDD" id="cd00833">
    <property type="entry name" value="PKS"/>
    <property type="match status" value="1"/>
</dbReference>
<dbReference type="InterPro" id="IPR014031">
    <property type="entry name" value="Ketoacyl_synth_C"/>
</dbReference>
<dbReference type="InterPro" id="IPR014043">
    <property type="entry name" value="Acyl_transferase_dom"/>
</dbReference>
<dbReference type="SUPFAM" id="SSF53901">
    <property type="entry name" value="Thiolase-like"/>
    <property type="match status" value="1"/>
</dbReference>
<dbReference type="PROSITE" id="PS50075">
    <property type="entry name" value="CARRIER"/>
    <property type="match status" value="2"/>
</dbReference>
<dbReference type="PANTHER" id="PTHR43775">
    <property type="entry name" value="FATTY ACID SYNTHASE"/>
    <property type="match status" value="1"/>
</dbReference>
<dbReference type="InterPro" id="IPR016035">
    <property type="entry name" value="Acyl_Trfase/lysoPLipase"/>
</dbReference>
<feature type="domain" description="Carrier" evidence="6">
    <location>
        <begin position="1329"/>
        <end position="1403"/>
    </location>
</feature>
<dbReference type="InterPro" id="IPR020841">
    <property type="entry name" value="PKS_Beta-ketoAc_synthase_dom"/>
</dbReference>
<dbReference type="InterPro" id="IPR030918">
    <property type="entry name" value="PT_fungal_PKS"/>
</dbReference>
<keyword evidence="2" id="KW-0597">Phosphoprotein</keyword>
<dbReference type="SUPFAM" id="SSF52151">
    <property type="entry name" value="FabD/lysophospholipase-like"/>
    <property type="match status" value="1"/>
</dbReference>
<dbReference type="InterPro" id="IPR006162">
    <property type="entry name" value="Ppantetheine_attach_site"/>
</dbReference>
<dbReference type="Gene3D" id="3.40.47.10">
    <property type="match status" value="1"/>
</dbReference>
<dbReference type="Pfam" id="PF00109">
    <property type="entry name" value="ketoacyl-synt"/>
    <property type="match status" value="1"/>
</dbReference>
<dbReference type="InterPro" id="IPR049551">
    <property type="entry name" value="PKS_DH_C"/>
</dbReference>
<dbReference type="Pfam" id="PF00975">
    <property type="entry name" value="Thioesterase"/>
    <property type="match status" value="1"/>
</dbReference>
<reference evidence="10" key="1">
    <citation type="submission" date="2024-04" db="EMBL/GenBank/DDBJ databases">
        <authorList>
            <person name="Shaw F."/>
            <person name="Minotto A."/>
        </authorList>
    </citation>
    <scope>NUCLEOTIDE SEQUENCE [LARGE SCALE GENOMIC DNA]</scope>
</reference>
<keyword evidence="4" id="KW-0843">Virulence</keyword>
<dbReference type="InterPro" id="IPR050091">
    <property type="entry name" value="PKS_NRPS_Biosynth_Enz"/>
</dbReference>
<dbReference type="SUPFAM" id="SSF53474">
    <property type="entry name" value="alpha/beta-Hydrolases"/>
    <property type="match status" value="1"/>
</dbReference>
<dbReference type="Gene3D" id="3.10.129.110">
    <property type="entry name" value="Polyketide synthase dehydratase"/>
    <property type="match status" value="1"/>
</dbReference>
<evidence type="ECO:0000256" key="1">
    <source>
        <dbReference type="ARBA" id="ARBA00022450"/>
    </source>
</evidence>
<keyword evidence="1" id="KW-0596">Phosphopantetheine</keyword>
<organism evidence="9 10">
    <name type="scientific">Somion occarium</name>
    <dbReference type="NCBI Taxonomy" id="3059160"/>
    <lineage>
        <taxon>Eukaryota</taxon>
        <taxon>Fungi</taxon>
        <taxon>Dikarya</taxon>
        <taxon>Basidiomycota</taxon>
        <taxon>Agaricomycotina</taxon>
        <taxon>Agaricomycetes</taxon>
        <taxon>Polyporales</taxon>
        <taxon>Cerrenaceae</taxon>
        <taxon>Somion</taxon>
    </lineage>
</organism>
<dbReference type="InterPro" id="IPR009081">
    <property type="entry name" value="PP-bd_ACP"/>
</dbReference>
<dbReference type="Pfam" id="PF14765">
    <property type="entry name" value="PS-DH"/>
    <property type="match status" value="1"/>
</dbReference>